<evidence type="ECO:0000313" key="2">
    <source>
        <dbReference type="EMBL" id="TXL70872.1"/>
    </source>
</evidence>
<keyword evidence="3" id="KW-1185">Reference proteome</keyword>
<sequence>MKYTAHGAARCRQRGIQQEVVDVLLDYGRQGRHLGAEVIFMNKKARLHARRELGERMFARIADRLDAYLVVSDDGAIITGAQRLKRLKF</sequence>
<name>A0A5C8PC74_9HYPH</name>
<dbReference type="Proteomes" id="UP000321638">
    <property type="component" value="Unassembled WGS sequence"/>
</dbReference>
<dbReference type="EMBL" id="VDUZ01000052">
    <property type="protein sequence ID" value="TXL70857.1"/>
    <property type="molecule type" value="Genomic_DNA"/>
</dbReference>
<dbReference type="EMBL" id="VDUZ01000052">
    <property type="protein sequence ID" value="TXL70872.1"/>
    <property type="molecule type" value="Genomic_DNA"/>
</dbReference>
<proteinExistence type="predicted"/>
<evidence type="ECO:0008006" key="4">
    <source>
        <dbReference type="Google" id="ProtNLM"/>
    </source>
</evidence>
<protein>
    <recommendedName>
        <fullName evidence="4">DUF4258 domain-containing protein</fullName>
    </recommendedName>
</protein>
<evidence type="ECO:0000313" key="1">
    <source>
        <dbReference type="EMBL" id="TXL70857.1"/>
    </source>
</evidence>
<dbReference type="AlphaFoldDB" id="A0A5C8PC74"/>
<accession>A0A5C8PC74</accession>
<dbReference type="RefSeq" id="WP_147851189.1">
    <property type="nucleotide sequence ID" value="NZ_VDUZ01000052.1"/>
</dbReference>
<reference evidence="1 3" key="1">
    <citation type="submission" date="2019-06" db="EMBL/GenBank/DDBJ databases">
        <title>New taxonomy in bacterial strain CC-CFT640, isolated from vineyard.</title>
        <authorList>
            <person name="Lin S.-Y."/>
            <person name="Tsai C.-F."/>
            <person name="Young C.-C."/>
        </authorList>
    </citation>
    <scope>NUCLEOTIDE SEQUENCE [LARGE SCALE GENOMIC DNA]</scope>
    <source>
        <strain evidence="1 3">CC-CFT640</strain>
    </source>
</reference>
<gene>
    <name evidence="1" type="ORF">FHP25_32575</name>
    <name evidence="2" type="ORF">FHP25_32655</name>
</gene>
<dbReference type="OrthoDB" id="7358796at2"/>
<evidence type="ECO:0000313" key="3">
    <source>
        <dbReference type="Proteomes" id="UP000321638"/>
    </source>
</evidence>
<comment type="caution">
    <text evidence="1">The sequence shown here is derived from an EMBL/GenBank/DDBJ whole genome shotgun (WGS) entry which is preliminary data.</text>
</comment>
<organism evidence="1 3">
    <name type="scientific">Vineibacter terrae</name>
    <dbReference type="NCBI Taxonomy" id="2586908"/>
    <lineage>
        <taxon>Bacteria</taxon>
        <taxon>Pseudomonadati</taxon>
        <taxon>Pseudomonadota</taxon>
        <taxon>Alphaproteobacteria</taxon>
        <taxon>Hyphomicrobiales</taxon>
        <taxon>Vineibacter</taxon>
    </lineage>
</organism>